<dbReference type="InterPro" id="IPR003439">
    <property type="entry name" value="ABC_transporter-like_ATP-bd"/>
</dbReference>
<evidence type="ECO:0000256" key="2">
    <source>
        <dbReference type="ARBA" id="ARBA00022448"/>
    </source>
</evidence>
<organism evidence="8 9">
    <name type="scientific">Stenotrophomonas acidaminiphila</name>
    <dbReference type="NCBI Taxonomy" id="128780"/>
    <lineage>
        <taxon>Bacteria</taxon>
        <taxon>Pseudomonadati</taxon>
        <taxon>Pseudomonadota</taxon>
        <taxon>Gammaproteobacteria</taxon>
        <taxon>Lysobacterales</taxon>
        <taxon>Lysobacteraceae</taxon>
        <taxon>Stenotrophomonas</taxon>
    </lineage>
</organism>
<dbReference type="InterPro" id="IPR027417">
    <property type="entry name" value="P-loop_NTPase"/>
</dbReference>
<evidence type="ECO:0000313" key="9">
    <source>
        <dbReference type="Proteomes" id="UP000061010"/>
    </source>
</evidence>
<dbReference type="PROSITE" id="PS00211">
    <property type="entry name" value="ABC_TRANSPORTER_1"/>
    <property type="match status" value="1"/>
</dbReference>
<keyword evidence="4 8" id="KW-0067">ATP-binding</keyword>
<dbReference type="PATRIC" id="fig|128780.6.peg.3692"/>
<comment type="function">
    <text evidence="6">Part of the ABC transporter complex HmuTUV involved in hemin import. Responsible for energy coupling to the transport system.</text>
</comment>
<dbReference type="AlphaFoldDB" id="A0A0S1B4I1"/>
<dbReference type="Proteomes" id="UP000061010">
    <property type="component" value="Chromosome"/>
</dbReference>
<gene>
    <name evidence="8" type="ORF">AOT14_36460</name>
</gene>
<protein>
    <submittedName>
        <fullName evidence="8">ABC transporter ATP-binding protein</fullName>
    </submittedName>
</protein>
<dbReference type="SUPFAM" id="SSF52540">
    <property type="entry name" value="P-loop containing nucleoside triphosphate hydrolases"/>
    <property type="match status" value="1"/>
</dbReference>
<keyword evidence="3" id="KW-0547">Nucleotide-binding</keyword>
<keyword evidence="2" id="KW-0813">Transport</keyword>
<evidence type="ECO:0000256" key="6">
    <source>
        <dbReference type="ARBA" id="ARBA00037066"/>
    </source>
</evidence>
<dbReference type="InterPro" id="IPR003593">
    <property type="entry name" value="AAA+_ATPase"/>
</dbReference>
<dbReference type="PANTHER" id="PTHR42794:SF1">
    <property type="entry name" value="HEMIN IMPORT ATP-BINDING PROTEIN HMUV"/>
    <property type="match status" value="1"/>
</dbReference>
<dbReference type="OrthoDB" id="5292475at2"/>
<evidence type="ECO:0000256" key="5">
    <source>
        <dbReference type="ARBA" id="ARBA00022967"/>
    </source>
</evidence>
<name>A0A0S1B4I1_9GAMM</name>
<dbReference type="EMBL" id="CP012900">
    <property type="protein sequence ID" value="ALJ29978.1"/>
    <property type="molecule type" value="Genomic_DNA"/>
</dbReference>
<evidence type="ECO:0000256" key="1">
    <source>
        <dbReference type="ARBA" id="ARBA00005417"/>
    </source>
</evidence>
<comment type="similarity">
    <text evidence="1">Belongs to the ABC transporter superfamily.</text>
</comment>
<keyword evidence="9" id="KW-1185">Reference proteome</keyword>
<dbReference type="CDD" id="cd03214">
    <property type="entry name" value="ABC_Iron-Siderophores_B12_Hemin"/>
    <property type="match status" value="1"/>
</dbReference>
<sequence length="259" mass="26744">MNAATPLLEARALAIGHAGVALGAPLALSLQAGEVVCLLGPNGCGKTTLFRTLLGLLPAVAGEVRLHGRPLRGHDRAQRARLLGYVPQAAPLPFAWHVRELVAMGRAAHLGLLAAPGRADEEIADACLHELGIAALSARTVDTLSGGERQLVLVARALAQQARVLVMDEPTASLDFGNQLRILDTVRALAGRGIGVLLSTHQPQHALQVADRIALMAGGSLQALGPAHEVATPARLATLYGVDAARIAASLPATGAMPR</sequence>
<dbReference type="GO" id="GO:0016887">
    <property type="term" value="F:ATP hydrolysis activity"/>
    <property type="evidence" value="ECO:0007669"/>
    <property type="project" value="InterPro"/>
</dbReference>
<evidence type="ECO:0000256" key="4">
    <source>
        <dbReference type="ARBA" id="ARBA00022840"/>
    </source>
</evidence>
<dbReference type="PROSITE" id="PS50893">
    <property type="entry name" value="ABC_TRANSPORTER_2"/>
    <property type="match status" value="1"/>
</dbReference>
<evidence type="ECO:0000259" key="7">
    <source>
        <dbReference type="PROSITE" id="PS50893"/>
    </source>
</evidence>
<dbReference type="PANTHER" id="PTHR42794">
    <property type="entry name" value="HEMIN IMPORT ATP-BINDING PROTEIN HMUV"/>
    <property type="match status" value="1"/>
</dbReference>
<reference evidence="8 9" key="1">
    <citation type="journal article" date="2015" name="Genome Announc.">
        <title>Complete Genome Sequencing of Stenotrophomonas acidaminiphila ZAC14D2_NAIMI4_2, a Multidrug-Resistant Strain Isolated from Sediments of a Polluted River in Mexico, Uncovers New Antibiotic Resistance Genes and a Novel Class-II Lasso Peptide Biosynthesis Gene Cluster.</title>
        <authorList>
            <person name="Vinuesa P."/>
            <person name="Ochoa-Sanchez L.E."/>
        </authorList>
    </citation>
    <scope>NUCLEOTIDE SEQUENCE [LARGE SCALE GENOMIC DNA]</scope>
    <source>
        <strain evidence="8 9">ZAC14D2_NAIMI4_2</strain>
    </source>
</reference>
<dbReference type="GO" id="GO:0005524">
    <property type="term" value="F:ATP binding"/>
    <property type="evidence" value="ECO:0007669"/>
    <property type="project" value="UniProtKB-KW"/>
</dbReference>
<dbReference type="Pfam" id="PF00005">
    <property type="entry name" value="ABC_tran"/>
    <property type="match status" value="1"/>
</dbReference>
<dbReference type="InterPro" id="IPR017871">
    <property type="entry name" value="ABC_transporter-like_CS"/>
</dbReference>
<accession>A0A0S1B4I1</accession>
<dbReference type="Gene3D" id="3.40.50.300">
    <property type="entry name" value="P-loop containing nucleotide triphosphate hydrolases"/>
    <property type="match status" value="1"/>
</dbReference>
<dbReference type="FunFam" id="3.40.50.300:FF:000134">
    <property type="entry name" value="Iron-enterobactin ABC transporter ATP-binding protein"/>
    <property type="match status" value="1"/>
</dbReference>
<keyword evidence="5" id="KW-1278">Translocase</keyword>
<evidence type="ECO:0000256" key="3">
    <source>
        <dbReference type="ARBA" id="ARBA00022741"/>
    </source>
</evidence>
<dbReference type="KEGG" id="sacz:AOT14_36460"/>
<dbReference type="SMART" id="SM00382">
    <property type="entry name" value="AAA"/>
    <property type="match status" value="1"/>
</dbReference>
<proteinExistence type="inferred from homology"/>
<evidence type="ECO:0000313" key="8">
    <source>
        <dbReference type="EMBL" id="ALJ29978.1"/>
    </source>
</evidence>
<dbReference type="RefSeq" id="WP_054668831.1">
    <property type="nucleotide sequence ID" value="NZ_DAMDNZ010000017.1"/>
</dbReference>
<feature type="domain" description="ABC transporter" evidence="7">
    <location>
        <begin position="8"/>
        <end position="243"/>
    </location>
</feature>